<keyword evidence="4" id="KW-1134">Transmembrane beta strand</keyword>
<accession>A0AAW7JJ16</accession>
<dbReference type="EMBL" id="JAUEIE010000008">
    <property type="protein sequence ID" value="MDN0023140.1"/>
    <property type="molecule type" value="Genomic_DNA"/>
</dbReference>
<name>A0AAW7JJ16_9BACT</name>
<dbReference type="Pfam" id="PF02321">
    <property type="entry name" value="OEP"/>
    <property type="match status" value="2"/>
</dbReference>
<reference evidence="10" key="2">
    <citation type="submission" date="2023-08" db="EMBL/GenBank/DDBJ databases">
        <title>Identification and characterization of horizontal gene transfer across gut microbiota members of farm animals based on homology search.</title>
        <authorList>
            <person name="Schwarzerova J."/>
            <person name="Nykrynova M."/>
            <person name="Jureckova K."/>
            <person name="Cejkova D."/>
            <person name="Rychlik I."/>
        </authorList>
    </citation>
    <scope>NUCLEOTIDE SEQUENCE</scope>
    <source>
        <strain evidence="10">ET15</strain>
        <strain evidence="9">ET37</strain>
    </source>
</reference>
<dbReference type="SUPFAM" id="SSF56954">
    <property type="entry name" value="Outer membrane efflux proteins (OEP)"/>
    <property type="match status" value="1"/>
</dbReference>
<dbReference type="AlphaFoldDB" id="A0AAW7JJ16"/>
<sequence length="506" mass="58697">MKVLFYRIVLPFRAFFSKAGMAFLMFLLGAQVSVARKLLSINDAISLGQQNSLNAMIARLNFMSDYWSYKSFRAQLLPAVNLRGNLLQFNHSMVEVRNYENGEISLRQDNSMSNSLSLSVDQNVVPLGGTLSVQSYLYRLDQFNYGYRTYDSQPLRIVYSQPLRAFNSLKWQKKTEPMRYELAKREYLENMETVTENVVSLFFSVLSSQSAYEQSERKLQDRRQLYEMSEKRFEIGSVTKNDLLQLQLSVLNAEVELNERKVELNDDRFRLFSFLRILSYDDIELMVPSDVPQIEVNAETVVQKALENSKHVLSQQLSILDSEKNLKEAKAAKGLQVQLNGEVGFSKVANHFSDAFRNMQNSEIVGVTFSLPLFDWGVSKGRVRMAKANLESVRTQMEQEREKYIQDIRTLALKFNMQYSQCSNTMRARSIAEERYEITKKRFEEGGLTVTELNTAQQDLESSRSQYIAQLQSFWSSYYSLRRITLYDWIRNSDIAADFDRIIDSE</sequence>
<dbReference type="PANTHER" id="PTHR30026">
    <property type="entry name" value="OUTER MEMBRANE PROTEIN TOLC"/>
    <property type="match status" value="1"/>
</dbReference>
<keyword evidence="6" id="KW-0472">Membrane</keyword>
<evidence type="ECO:0000256" key="7">
    <source>
        <dbReference type="ARBA" id="ARBA00023237"/>
    </source>
</evidence>
<comment type="caution">
    <text evidence="10">The sequence shown here is derived from an EMBL/GenBank/DDBJ whole genome shotgun (WGS) entry which is preliminary data.</text>
</comment>
<evidence type="ECO:0000256" key="1">
    <source>
        <dbReference type="ARBA" id="ARBA00004442"/>
    </source>
</evidence>
<evidence type="ECO:0000313" key="9">
    <source>
        <dbReference type="EMBL" id="MDN0023140.1"/>
    </source>
</evidence>
<evidence type="ECO:0000256" key="5">
    <source>
        <dbReference type="ARBA" id="ARBA00022692"/>
    </source>
</evidence>
<dbReference type="GO" id="GO:0015562">
    <property type="term" value="F:efflux transmembrane transporter activity"/>
    <property type="evidence" value="ECO:0007669"/>
    <property type="project" value="InterPro"/>
</dbReference>
<dbReference type="Gene3D" id="1.20.1600.10">
    <property type="entry name" value="Outer membrane efflux proteins (OEP)"/>
    <property type="match status" value="1"/>
</dbReference>
<evidence type="ECO:0000256" key="6">
    <source>
        <dbReference type="ARBA" id="ARBA00023136"/>
    </source>
</evidence>
<evidence type="ECO:0000256" key="3">
    <source>
        <dbReference type="ARBA" id="ARBA00022448"/>
    </source>
</evidence>
<evidence type="ECO:0000256" key="8">
    <source>
        <dbReference type="SAM" id="Coils"/>
    </source>
</evidence>
<evidence type="ECO:0000256" key="4">
    <source>
        <dbReference type="ARBA" id="ARBA00022452"/>
    </source>
</evidence>
<dbReference type="InterPro" id="IPR003423">
    <property type="entry name" value="OMP_efflux"/>
</dbReference>
<dbReference type="PANTHER" id="PTHR30026:SF20">
    <property type="entry name" value="OUTER MEMBRANE PROTEIN TOLC"/>
    <property type="match status" value="1"/>
</dbReference>
<organism evidence="10 12">
    <name type="scientific">Leyella lascolaii</name>
    <dbReference type="NCBI Taxonomy" id="1776379"/>
    <lineage>
        <taxon>Bacteria</taxon>
        <taxon>Pseudomonadati</taxon>
        <taxon>Bacteroidota</taxon>
        <taxon>Bacteroidia</taxon>
        <taxon>Bacteroidales</taxon>
        <taxon>Prevotellaceae</taxon>
        <taxon>Leyella</taxon>
    </lineage>
</organism>
<reference evidence="10" key="1">
    <citation type="submission" date="2023-06" db="EMBL/GenBank/DDBJ databases">
        <authorList>
            <person name="Zeman M."/>
            <person name="Kubasova T."/>
            <person name="Jahodarova E."/>
            <person name="Nykrynova M."/>
            <person name="Rychlik I."/>
        </authorList>
    </citation>
    <scope>NUCLEOTIDE SEQUENCE</scope>
    <source>
        <strain evidence="10">ET15</strain>
        <strain evidence="9">ET37</strain>
    </source>
</reference>
<evidence type="ECO:0000313" key="10">
    <source>
        <dbReference type="EMBL" id="MDN0025215.1"/>
    </source>
</evidence>
<keyword evidence="8" id="KW-0175">Coiled coil</keyword>
<dbReference type="EMBL" id="JAUEIF010000004">
    <property type="protein sequence ID" value="MDN0025215.1"/>
    <property type="molecule type" value="Genomic_DNA"/>
</dbReference>
<proteinExistence type="inferred from homology"/>
<evidence type="ECO:0000313" key="12">
    <source>
        <dbReference type="Proteomes" id="UP001168478"/>
    </source>
</evidence>
<keyword evidence="5" id="KW-0812">Transmembrane</keyword>
<keyword evidence="11" id="KW-1185">Reference proteome</keyword>
<dbReference type="Proteomes" id="UP001167831">
    <property type="component" value="Unassembled WGS sequence"/>
</dbReference>
<keyword evidence="3" id="KW-0813">Transport</keyword>
<dbReference type="InterPro" id="IPR051906">
    <property type="entry name" value="TolC-like"/>
</dbReference>
<protein>
    <submittedName>
        <fullName evidence="10">TolC family protein</fullName>
    </submittedName>
</protein>
<dbReference type="Proteomes" id="UP001168478">
    <property type="component" value="Unassembled WGS sequence"/>
</dbReference>
<dbReference type="GO" id="GO:1990281">
    <property type="term" value="C:efflux pump complex"/>
    <property type="evidence" value="ECO:0007669"/>
    <property type="project" value="TreeGrafter"/>
</dbReference>
<evidence type="ECO:0000313" key="11">
    <source>
        <dbReference type="Proteomes" id="UP001167831"/>
    </source>
</evidence>
<dbReference type="RefSeq" id="WP_021993278.1">
    <property type="nucleotide sequence ID" value="NZ_CALUKV010000002.1"/>
</dbReference>
<gene>
    <name evidence="9" type="ORF">QVN81_08935</name>
    <name evidence="10" type="ORF">QVN84_06725</name>
</gene>
<keyword evidence="7" id="KW-0998">Cell outer membrane</keyword>
<dbReference type="GO" id="GO:0015288">
    <property type="term" value="F:porin activity"/>
    <property type="evidence" value="ECO:0007669"/>
    <property type="project" value="TreeGrafter"/>
</dbReference>
<feature type="coiled-coil region" evidence="8">
    <location>
        <begin position="383"/>
        <end position="414"/>
    </location>
</feature>
<evidence type="ECO:0000256" key="2">
    <source>
        <dbReference type="ARBA" id="ARBA00007613"/>
    </source>
</evidence>
<comment type="subcellular location">
    <subcellularLocation>
        <location evidence="1">Cell outer membrane</location>
    </subcellularLocation>
</comment>
<dbReference type="GO" id="GO:0009279">
    <property type="term" value="C:cell outer membrane"/>
    <property type="evidence" value="ECO:0007669"/>
    <property type="project" value="UniProtKB-SubCell"/>
</dbReference>
<comment type="similarity">
    <text evidence="2">Belongs to the outer membrane factor (OMF) (TC 1.B.17) family.</text>
</comment>